<protein>
    <submittedName>
        <fullName evidence="2">Uncharacterized protein</fullName>
    </submittedName>
</protein>
<comment type="caution">
    <text evidence="2">The sequence shown here is derived from an EMBL/GenBank/DDBJ whole genome shotgun (WGS) entry which is preliminary data.</text>
</comment>
<keyword evidence="1" id="KW-1133">Transmembrane helix</keyword>
<dbReference type="Proteomes" id="UP000265520">
    <property type="component" value="Unassembled WGS sequence"/>
</dbReference>
<evidence type="ECO:0000313" key="2">
    <source>
        <dbReference type="EMBL" id="MCI26608.1"/>
    </source>
</evidence>
<proteinExistence type="predicted"/>
<accession>A0A392QQS8</accession>
<feature type="transmembrane region" description="Helical" evidence="1">
    <location>
        <begin position="6"/>
        <end position="26"/>
    </location>
</feature>
<dbReference type="EMBL" id="LXQA010154328">
    <property type="protein sequence ID" value="MCI26608.1"/>
    <property type="molecule type" value="Genomic_DNA"/>
</dbReference>
<sequence length="48" mass="5176">RRQKWVWGSITTVIALGTAAIALSYLPVGRGSSSAEDHLVPEHEDTAK</sequence>
<reference evidence="2 3" key="1">
    <citation type="journal article" date="2018" name="Front. Plant Sci.">
        <title>Red Clover (Trifolium pratense) and Zigzag Clover (T. medium) - A Picture of Genomic Similarities and Differences.</title>
        <authorList>
            <person name="Dluhosova J."/>
            <person name="Istvanek J."/>
            <person name="Nedelnik J."/>
            <person name="Repkova J."/>
        </authorList>
    </citation>
    <scope>NUCLEOTIDE SEQUENCE [LARGE SCALE GENOMIC DNA]</scope>
    <source>
        <strain evidence="3">cv. 10/8</strain>
        <tissue evidence="2">Leaf</tissue>
    </source>
</reference>
<keyword evidence="1" id="KW-0812">Transmembrane</keyword>
<feature type="non-terminal residue" evidence="2">
    <location>
        <position position="1"/>
    </location>
</feature>
<dbReference type="AlphaFoldDB" id="A0A392QQS8"/>
<name>A0A392QQS8_9FABA</name>
<evidence type="ECO:0000256" key="1">
    <source>
        <dbReference type="SAM" id="Phobius"/>
    </source>
</evidence>
<evidence type="ECO:0000313" key="3">
    <source>
        <dbReference type="Proteomes" id="UP000265520"/>
    </source>
</evidence>
<keyword evidence="1" id="KW-0472">Membrane</keyword>
<keyword evidence="3" id="KW-1185">Reference proteome</keyword>
<organism evidence="2 3">
    <name type="scientific">Trifolium medium</name>
    <dbReference type="NCBI Taxonomy" id="97028"/>
    <lineage>
        <taxon>Eukaryota</taxon>
        <taxon>Viridiplantae</taxon>
        <taxon>Streptophyta</taxon>
        <taxon>Embryophyta</taxon>
        <taxon>Tracheophyta</taxon>
        <taxon>Spermatophyta</taxon>
        <taxon>Magnoliopsida</taxon>
        <taxon>eudicotyledons</taxon>
        <taxon>Gunneridae</taxon>
        <taxon>Pentapetalae</taxon>
        <taxon>rosids</taxon>
        <taxon>fabids</taxon>
        <taxon>Fabales</taxon>
        <taxon>Fabaceae</taxon>
        <taxon>Papilionoideae</taxon>
        <taxon>50 kb inversion clade</taxon>
        <taxon>NPAAA clade</taxon>
        <taxon>Hologalegina</taxon>
        <taxon>IRL clade</taxon>
        <taxon>Trifolieae</taxon>
        <taxon>Trifolium</taxon>
    </lineage>
</organism>